<dbReference type="EMBL" id="JALHLG010000005">
    <property type="protein sequence ID" value="MCJ2186351.1"/>
    <property type="molecule type" value="Genomic_DNA"/>
</dbReference>
<dbReference type="PANTHER" id="PTHR34980">
    <property type="entry name" value="INNER MEMBRANE PROTEIN-RELATED-RELATED"/>
    <property type="match status" value="1"/>
</dbReference>
<reference evidence="2 3" key="1">
    <citation type="submission" date="2022-04" db="EMBL/GenBank/DDBJ databases">
        <title>Identification of a novel bacterium isolated from mangrove sediments.</title>
        <authorList>
            <person name="Pan X."/>
        </authorList>
    </citation>
    <scope>NUCLEOTIDE SEQUENCE [LARGE SCALE GENOMIC DNA]</scope>
    <source>
        <strain evidence="2 3">B2638</strain>
    </source>
</reference>
<proteinExistence type="predicted"/>
<keyword evidence="1" id="KW-0812">Transmembrane</keyword>
<dbReference type="RefSeq" id="WP_243918700.1">
    <property type="nucleotide sequence ID" value="NZ_JALHLG010000005.1"/>
</dbReference>
<evidence type="ECO:0000313" key="2">
    <source>
        <dbReference type="EMBL" id="MCJ2186351.1"/>
    </source>
</evidence>
<feature type="transmembrane region" description="Helical" evidence="1">
    <location>
        <begin position="113"/>
        <end position="142"/>
    </location>
</feature>
<accession>A0ABT0BMR8</accession>
<feature type="transmembrane region" description="Helical" evidence="1">
    <location>
        <begin position="83"/>
        <end position="101"/>
    </location>
</feature>
<comment type="caution">
    <text evidence="2">The sequence shown here is derived from an EMBL/GenBank/DDBJ whole genome shotgun (WGS) entry which is preliminary data.</text>
</comment>
<keyword evidence="3" id="KW-1185">Reference proteome</keyword>
<evidence type="ECO:0000313" key="3">
    <source>
        <dbReference type="Proteomes" id="UP001202281"/>
    </source>
</evidence>
<feature type="transmembrane region" description="Helical" evidence="1">
    <location>
        <begin position="163"/>
        <end position="182"/>
    </location>
</feature>
<sequence>MIEAVRHNLSNLTNFSGRDSRSTFWFYILFLVIIQIVLYIGFTVFMGGAMMVDAVQSARDGANEAAVQHQVVLKMAGMMRTTMWMSVTLSAVMTAMTAASFTRRLHDSGKSGWIMGLAVVLQLLTIVLSIGMIGDLVTYMSSLKFDDPAAMQAAARAQQGKTMLPNLAGWASYLIVIVFGVWPSSDGDNRYGPEPEHL</sequence>
<organism evidence="2 3">
    <name type="scientific">Novosphingobium beihaiensis</name>
    <dbReference type="NCBI Taxonomy" id="2930389"/>
    <lineage>
        <taxon>Bacteria</taxon>
        <taxon>Pseudomonadati</taxon>
        <taxon>Pseudomonadota</taxon>
        <taxon>Alphaproteobacteria</taxon>
        <taxon>Sphingomonadales</taxon>
        <taxon>Sphingomonadaceae</taxon>
        <taxon>Novosphingobium</taxon>
    </lineage>
</organism>
<feature type="transmembrane region" description="Helical" evidence="1">
    <location>
        <begin position="24"/>
        <end position="49"/>
    </location>
</feature>
<dbReference type="Pfam" id="PF05656">
    <property type="entry name" value="DUF805"/>
    <property type="match status" value="1"/>
</dbReference>
<gene>
    <name evidence="2" type="ORF">MTR66_05905</name>
</gene>
<protein>
    <submittedName>
        <fullName evidence="2">DUF805 domain-containing protein</fullName>
    </submittedName>
</protein>
<dbReference type="Proteomes" id="UP001202281">
    <property type="component" value="Unassembled WGS sequence"/>
</dbReference>
<evidence type="ECO:0000256" key="1">
    <source>
        <dbReference type="SAM" id="Phobius"/>
    </source>
</evidence>
<name>A0ABT0BMR8_9SPHN</name>
<keyword evidence="1" id="KW-0472">Membrane</keyword>
<keyword evidence="1" id="KW-1133">Transmembrane helix</keyword>
<dbReference type="PANTHER" id="PTHR34980:SF2">
    <property type="entry name" value="INNER MEMBRANE PROTEIN YHAH-RELATED"/>
    <property type="match status" value="1"/>
</dbReference>
<dbReference type="InterPro" id="IPR008523">
    <property type="entry name" value="DUF805"/>
</dbReference>